<feature type="region of interest" description="Disordered" evidence="1">
    <location>
        <begin position="63"/>
        <end position="113"/>
    </location>
</feature>
<dbReference type="Pfam" id="PF01425">
    <property type="entry name" value="Amidase"/>
    <property type="match status" value="1"/>
</dbReference>
<dbReference type="OrthoDB" id="9811471at2"/>
<reference evidence="3 4" key="1">
    <citation type="submission" date="2018-05" db="EMBL/GenBank/DDBJ databases">
        <title>Rhodobacteraceae gen. nov., sp. nov. isolated from sea water.</title>
        <authorList>
            <person name="Ren Y."/>
        </authorList>
    </citation>
    <scope>NUCLEOTIDE SEQUENCE [LARGE SCALE GENOMIC DNA]</scope>
    <source>
        <strain evidence="3 4">TG-679</strain>
    </source>
</reference>
<dbReference type="EMBL" id="QGKU01000041">
    <property type="protein sequence ID" value="PWR02094.1"/>
    <property type="molecule type" value="Genomic_DNA"/>
</dbReference>
<gene>
    <name evidence="3" type="ORF">DKT77_13495</name>
</gene>
<keyword evidence="4" id="KW-1185">Reference proteome</keyword>
<dbReference type="AlphaFoldDB" id="A0A2V2LF19"/>
<organism evidence="3 4">
    <name type="scientific">Meridianimarinicoccus roseus</name>
    <dbReference type="NCBI Taxonomy" id="2072018"/>
    <lineage>
        <taxon>Bacteria</taxon>
        <taxon>Pseudomonadati</taxon>
        <taxon>Pseudomonadota</taxon>
        <taxon>Alphaproteobacteria</taxon>
        <taxon>Rhodobacterales</taxon>
        <taxon>Paracoccaceae</taxon>
        <taxon>Meridianimarinicoccus</taxon>
    </lineage>
</organism>
<dbReference type="NCBIfam" id="NF006631">
    <property type="entry name" value="PRK09201.1"/>
    <property type="match status" value="1"/>
</dbReference>
<dbReference type="Proteomes" id="UP000245680">
    <property type="component" value="Unassembled WGS sequence"/>
</dbReference>
<dbReference type="InterPro" id="IPR023631">
    <property type="entry name" value="Amidase_dom"/>
</dbReference>
<dbReference type="InterPro" id="IPR014087">
    <property type="entry name" value="Carboxybiuret_hydro_AtzE"/>
</dbReference>
<feature type="region of interest" description="Disordered" evidence="1">
    <location>
        <begin position="326"/>
        <end position="345"/>
    </location>
</feature>
<evidence type="ECO:0000259" key="2">
    <source>
        <dbReference type="Pfam" id="PF01425"/>
    </source>
</evidence>
<keyword evidence="3" id="KW-0378">Hydrolase</keyword>
<evidence type="ECO:0000313" key="4">
    <source>
        <dbReference type="Proteomes" id="UP000245680"/>
    </source>
</evidence>
<dbReference type="GO" id="GO:0016787">
    <property type="term" value="F:hydrolase activity"/>
    <property type="evidence" value="ECO:0007669"/>
    <property type="project" value="UniProtKB-KW"/>
</dbReference>
<dbReference type="PANTHER" id="PTHR11895:SF172">
    <property type="entry name" value="GLUTAMYL-TRNA(GLN) AMIDOTRANSFERASE"/>
    <property type="match status" value="1"/>
</dbReference>
<dbReference type="SUPFAM" id="SSF75304">
    <property type="entry name" value="Amidase signature (AS) enzymes"/>
    <property type="match status" value="1"/>
</dbReference>
<dbReference type="PANTHER" id="PTHR11895">
    <property type="entry name" value="TRANSAMIDASE"/>
    <property type="match status" value="1"/>
</dbReference>
<feature type="domain" description="Amidase" evidence="2">
    <location>
        <begin position="121"/>
        <end position="533"/>
    </location>
</feature>
<dbReference type="NCBIfam" id="TIGR02715">
    <property type="entry name" value="amido_AtzE"/>
    <property type="match status" value="1"/>
</dbReference>
<sequence>MDGLVPGAGDFRGSARAEPCWRCAARQAGPAPAQVSVEKEISIGGCAHARPVDGGLCRIAGPYTAGGKPRRDPPRSGLRAVTGPDLRGEPRNPFAGNRTGLSPVTQPGLTPAGETAIRTRVDTCLRAIDAVNGALNAFTSVLALRARARADALDHQTAAGATTGSLTGVCFGVKALFDVAGEVTLAGARLRETHAPAPRDAFAIRRLEAAGGVLVGSLNMDEFASGFTTENTHYGPTRNPHDPARTAGGSSGGSAAAVAGGMVPLALATDTNGSIRVPAAACGVFGLKPTFGRLSRAGTVLFAESLDHVGPIARDLDMLEAAYDALQGTDPDDPAQLPPPPDPVENAAPLRAALAAGAFFDRCDPAASKGAERAAQALGAARRLDLPGIDAGWSAATVITLVEGSEAHLDELRHAPDAFDPMTRDRFLAGALVPAPAYLAAQRARRLWQSRALHAAADIDVLITPGLPFAPPPLSCDALLLNGETVDPRSMLGLFTQPFSCIGWPAMMVPLVGGSGLPRAVQLVARPWQERQLFRAARQLVAAGVAAAHVVT</sequence>
<accession>A0A2V2LF19</accession>
<dbReference type="InterPro" id="IPR000120">
    <property type="entry name" value="Amidase"/>
</dbReference>
<comment type="caution">
    <text evidence="3">The sequence shown here is derived from an EMBL/GenBank/DDBJ whole genome shotgun (WGS) entry which is preliminary data.</text>
</comment>
<proteinExistence type="predicted"/>
<protein>
    <submittedName>
        <fullName evidence="3">AtzE family amidohydrolase</fullName>
    </submittedName>
</protein>
<evidence type="ECO:0000313" key="3">
    <source>
        <dbReference type="EMBL" id="PWR02094.1"/>
    </source>
</evidence>
<evidence type="ECO:0000256" key="1">
    <source>
        <dbReference type="SAM" id="MobiDB-lite"/>
    </source>
</evidence>
<name>A0A2V2LF19_9RHOB</name>
<dbReference type="Gene3D" id="3.90.1300.10">
    <property type="entry name" value="Amidase signature (AS) domain"/>
    <property type="match status" value="1"/>
</dbReference>
<feature type="compositionally biased region" description="Polar residues" evidence="1">
    <location>
        <begin position="99"/>
        <end position="108"/>
    </location>
</feature>
<dbReference type="InterPro" id="IPR036928">
    <property type="entry name" value="AS_sf"/>
</dbReference>